<reference evidence="2" key="1">
    <citation type="submission" date="2022-11" db="UniProtKB">
        <authorList>
            <consortium name="WormBaseParasite"/>
        </authorList>
    </citation>
    <scope>IDENTIFICATION</scope>
</reference>
<evidence type="ECO:0000313" key="2">
    <source>
        <dbReference type="WBParaSite" id="ES5_v2.g21897.t1"/>
    </source>
</evidence>
<evidence type="ECO:0000313" key="1">
    <source>
        <dbReference type="Proteomes" id="UP000887579"/>
    </source>
</evidence>
<name>A0AC34FXC7_9BILA</name>
<accession>A0AC34FXC7</accession>
<organism evidence="1 2">
    <name type="scientific">Panagrolaimus sp. ES5</name>
    <dbReference type="NCBI Taxonomy" id="591445"/>
    <lineage>
        <taxon>Eukaryota</taxon>
        <taxon>Metazoa</taxon>
        <taxon>Ecdysozoa</taxon>
        <taxon>Nematoda</taxon>
        <taxon>Chromadorea</taxon>
        <taxon>Rhabditida</taxon>
        <taxon>Tylenchina</taxon>
        <taxon>Panagrolaimomorpha</taxon>
        <taxon>Panagrolaimoidea</taxon>
        <taxon>Panagrolaimidae</taxon>
        <taxon>Panagrolaimus</taxon>
    </lineage>
</organism>
<sequence length="81" mass="9209">MKRVGGAEPCQTFIQACLELGLVKDDKEAPDDLWETFKGDLSDDFARNMSEDLAVKKAYREIERILEIENKSLSDFPSMPL</sequence>
<dbReference type="Proteomes" id="UP000887579">
    <property type="component" value="Unplaced"/>
</dbReference>
<dbReference type="WBParaSite" id="ES5_v2.g21897.t1">
    <property type="protein sequence ID" value="ES5_v2.g21897.t1"/>
    <property type="gene ID" value="ES5_v2.g21897"/>
</dbReference>
<proteinExistence type="predicted"/>
<protein>
    <submittedName>
        <fullName evidence="2">Uncharacterized protein</fullName>
    </submittedName>
</protein>